<evidence type="ECO:0000256" key="2">
    <source>
        <dbReference type="ARBA" id="ARBA00007104"/>
    </source>
</evidence>
<evidence type="ECO:0000313" key="12">
    <source>
        <dbReference type="RefSeq" id="XP_029651607.1"/>
    </source>
</evidence>
<protein>
    <submittedName>
        <fullName evidence="12">Transmembrane emp24 domain-containing protein 1 isoform X1</fullName>
    </submittedName>
</protein>
<evidence type="ECO:0000256" key="8">
    <source>
        <dbReference type="RuleBase" id="RU003827"/>
    </source>
</evidence>
<dbReference type="InterPro" id="IPR036598">
    <property type="entry name" value="GOLD_dom_sf"/>
</dbReference>
<comment type="similarity">
    <text evidence="2 8">Belongs to the EMP24/GP25L family.</text>
</comment>
<dbReference type="GO" id="GO:0012505">
    <property type="term" value="C:endomembrane system"/>
    <property type="evidence" value="ECO:0007669"/>
    <property type="project" value="UniProtKB-SubCell"/>
</dbReference>
<dbReference type="SUPFAM" id="SSF101576">
    <property type="entry name" value="Supernatant protein factor (SPF), C-terminal domain"/>
    <property type="match status" value="1"/>
</dbReference>
<reference evidence="12" key="1">
    <citation type="submission" date="2025-08" db="UniProtKB">
        <authorList>
            <consortium name="RefSeq"/>
        </authorList>
    </citation>
    <scope>IDENTIFICATION</scope>
</reference>
<dbReference type="Pfam" id="PF01105">
    <property type="entry name" value="EMP24_GP25L"/>
    <property type="match status" value="1"/>
</dbReference>
<feature type="transmembrane region" description="Helical" evidence="9">
    <location>
        <begin position="254"/>
        <end position="278"/>
    </location>
</feature>
<dbReference type="RefSeq" id="XP_029651607.1">
    <property type="nucleotide sequence ID" value="XM_029795747.2"/>
</dbReference>
<dbReference type="Proteomes" id="UP000515154">
    <property type="component" value="Linkage group LG26"/>
</dbReference>
<dbReference type="InterPro" id="IPR015720">
    <property type="entry name" value="Emp24-like"/>
</dbReference>
<keyword evidence="4" id="KW-0732">Signal</keyword>
<proteinExistence type="inferred from homology"/>
<dbReference type="InterPro" id="IPR009038">
    <property type="entry name" value="GOLD_dom"/>
</dbReference>
<evidence type="ECO:0000256" key="1">
    <source>
        <dbReference type="ARBA" id="ARBA00004479"/>
    </source>
</evidence>
<organism evidence="11 12">
    <name type="scientific">Octopus sinensis</name>
    <name type="common">East Asian common octopus</name>
    <dbReference type="NCBI Taxonomy" id="2607531"/>
    <lineage>
        <taxon>Eukaryota</taxon>
        <taxon>Metazoa</taxon>
        <taxon>Spiralia</taxon>
        <taxon>Lophotrochozoa</taxon>
        <taxon>Mollusca</taxon>
        <taxon>Cephalopoda</taxon>
        <taxon>Coleoidea</taxon>
        <taxon>Octopodiformes</taxon>
        <taxon>Octopoda</taxon>
        <taxon>Incirrata</taxon>
        <taxon>Octopodidae</taxon>
        <taxon>Octopus</taxon>
    </lineage>
</organism>
<keyword evidence="6 9" id="KW-0472">Membrane</keyword>
<evidence type="ECO:0000259" key="10">
    <source>
        <dbReference type="PROSITE" id="PS50866"/>
    </source>
</evidence>
<evidence type="ECO:0000256" key="5">
    <source>
        <dbReference type="ARBA" id="ARBA00022989"/>
    </source>
</evidence>
<comment type="subcellular location">
    <subcellularLocation>
        <location evidence="7">Endomembrane system</location>
        <topology evidence="7">Single-pass membrane protein</topology>
    </subcellularLocation>
    <subcellularLocation>
        <location evidence="1 8">Membrane</location>
        <topology evidence="1 8">Single-pass type I membrane protein</topology>
    </subcellularLocation>
</comment>
<evidence type="ECO:0000313" key="11">
    <source>
        <dbReference type="Proteomes" id="UP000515154"/>
    </source>
</evidence>
<evidence type="ECO:0000256" key="7">
    <source>
        <dbReference type="ARBA" id="ARBA00037847"/>
    </source>
</evidence>
<sequence length="291" mass="33209">MLIPPESGENGLIQLIESIGEKSGKPRMNGGRCEKMAFNRCRWTTGRIVCCVLLMVCMTAVESNEENFQQGGGVKESHEEAAETINLSTLMQHSVDVEFKFEIGAGKEECFYQHLYNNSGVYLTYEVLRGGDKNIDFFFRRPQGDIAYSQLWQSRGTYSHEESKEGVHEICFDNSYSHFSSKLVNFYFSAYIHGEILQYLENLQQVGVAVANISVYLENVHGHIRQSLADIITSRSHSLVDFYNVSENNSRVQYWSILQCIVIISTSCLQIFFVRRLFQTKDVTPSMKPRA</sequence>
<keyword evidence="11" id="KW-1185">Reference proteome</keyword>
<evidence type="ECO:0000256" key="9">
    <source>
        <dbReference type="SAM" id="Phobius"/>
    </source>
</evidence>
<keyword evidence="5 9" id="KW-1133">Transmembrane helix</keyword>
<dbReference type="PANTHER" id="PTHR22811">
    <property type="entry name" value="TRANSMEMBRANE EMP24 DOMAIN-CONTAINING PROTEIN"/>
    <property type="match status" value="1"/>
</dbReference>
<name>A0A6P7TQH7_9MOLL</name>
<feature type="domain" description="GOLD" evidence="10">
    <location>
        <begin position="108"/>
        <end position="190"/>
    </location>
</feature>
<dbReference type="KEGG" id="osn:115224822"/>
<evidence type="ECO:0000256" key="4">
    <source>
        <dbReference type="ARBA" id="ARBA00022729"/>
    </source>
</evidence>
<accession>A0A6P7TQH7</accession>
<gene>
    <name evidence="12" type="primary">LOC115224822</name>
</gene>
<dbReference type="AlphaFoldDB" id="A0A6P7TQH7"/>
<evidence type="ECO:0000256" key="6">
    <source>
        <dbReference type="ARBA" id="ARBA00023136"/>
    </source>
</evidence>
<dbReference type="SMART" id="SM01190">
    <property type="entry name" value="EMP24_GP25L"/>
    <property type="match status" value="1"/>
</dbReference>
<dbReference type="PROSITE" id="PS50866">
    <property type="entry name" value="GOLD"/>
    <property type="match status" value="1"/>
</dbReference>
<dbReference type="GO" id="GO:0016020">
    <property type="term" value="C:membrane"/>
    <property type="evidence" value="ECO:0007669"/>
    <property type="project" value="UniProtKB-SubCell"/>
</dbReference>
<keyword evidence="3 8" id="KW-0812">Transmembrane</keyword>
<evidence type="ECO:0000256" key="3">
    <source>
        <dbReference type="ARBA" id="ARBA00022692"/>
    </source>
</evidence>